<name>A0A0G3BZL7_9BURK</name>
<dbReference type="SUPFAM" id="SSF51445">
    <property type="entry name" value="(Trans)glycosidases"/>
    <property type="match status" value="1"/>
</dbReference>
<dbReference type="Pfam" id="PF26410">
    <property type="entry name" value="GH5_mannosidase"/>
    <property type="match status" value="1"/>
</dbReference>
<evidence type="ECO:0000256" key="3">
    <source>
        <dbReference type="ARBA" id="ARBA00012706"/>
    </source>
</evidence>
<protein>
    <recommendedName>
        <fullName evidence="3">mannan endo-1,4-beta-mannosidase</fullName>
        <ecNumber evidence="3">3.2.1.78</ecNumber>
    </recommendedName>
</protein>
<evidence type="ECO:0000256" key="7">
    <source>
        <dbReference type="ARBA" id="ARBA00023295"/>
    </source>
</evidence>
<comment type="catalytic activity">
    <reaction evidence="1">
        <text>Random hydrolysis of (1-&gt;4)-beta-D-mannosidic linkages in mannans, galactomannans and glucomannans.</text>
        <dbReference type="EC" id="3.2.1.78"/>
    </reaction>
</comment>
<dbReference type="AlphaFoldDB" id="A0A0G3BZL7"/>
<evidence type="ECO:0000256" key="5">
    <source>
        <dbReference type="ARBA" id="ARBA00022729"/>
    </source>
</evidence>
<keyword evidence="5" id="KW-0732">Signal</keyword>
<evidence type="ECO:0000256" key="2">
    <source>
        <dbReference type="ARBA" id="ARBA00004613"/>
    </source>
</evidence>
<evidence type="ECO:0000256" key="4">
    <source>
        <dbReference type="ARBA" id="ARBA00022525"/>
    </source>
</evidence>
<dbReference type="EMBL" id="CP011371">
    <property type="protein sequence ID" value="AKJ31985.1"/>
    <property type="molecule type" value="Genomic_DNA"/>
</dbReference>
<proteinExistence type="predicted"/>
<reference evidence="9 10" key="1">
    <citation type="submission" date="2015-05" db="EMBL/GenBank/DDBJ databases">
        <authorList>
            <person name="Tang B."/>
            <person name="Yu Y."/>
        </authorList>
    </citation>
    <scope>NUCLEOTIDE SEQUENCE [LARGE SCALE GENOMIC DNA]</scope>
    <source>
        <strain evidence="9 10">DSM 7029</strain>
    </source>
</reference>
<dbReference type="Proteomes" id="UP000035352">
    <property type="component" value="Chromosome"/>
</dbReference>
<dbReference type="KEGG" id="pbh:AAW51_5294"/>
<dbReference type="GO" id="GO:0016985">
    <property type="term" value="F:mannan endo-1,4-beta-mannosidase activity"/>
    <property type="evidence" value="ECO:0007669"/>
    <property type="project" value="TreeGrafter"/>
</dbReference>
<dbReference type="EC" id="3.2.1.78" evidence="3"/>
<keyword evidence="4" id="KW-0964">Secreted</keyword>
<dbReference type="InterPro" id="IPR001547">
    <property type="entry name" value="Glyco_hydro_5"/>
</dbReference>
<dbReference type="PANTHER" id="PTHR31451:SF39">
    <property type="entry name" value="MANNAN ENDO-1,4-BETA-MANNOSIDASE 1"/>
    <property type="match status" value="1"/>
</dbReference>
<organism evidence="9 10">
    <name type="scientific">Caldimonas brevitalea</name>
    <dbReference type="NCBI Taxonomy" id="413882"/>
    <lineage>
        <taxon>Bacteria</taxon>
        <taxon>Pseudomonadati</taxon>
        <taxon>Pseudomonadota</taxon>
        <taxon>Betaproteobacteria</taxon>
        <taxon>Burkholderiales</taxon>
        <taxon>Sphaerotilaceae</taxon>
        <taxon>Caldimonas</taxon>
    </lineage>
</organism>
<dbReference type="Gene3D" id="3.20.20.80">
    <property type="entry name" value="Glycosidases"/>
    <property type="match status" value="1"/>
</dbReference>
<dbReference type="Gene3D" id="2.60.120.260">
    <property type="entry name" value="Galactose-binding domain-like"/>
    <property type="match status" value="2"/>
</dbReference>
<keyword evidence="6" id="KW-0378">Hydrolase</keyword>
<dbReference type="RefSeq" id="WP_169788089.1">
    <property type="nucleotide sequence ID" value="NZ_CP011371.1"/>
</dbReference>
<dbReference type="PATRIC" id="fig|413882.6.peg.5541"/>
<evidence type="ECO:0000313" key="10">
    <source>
        <dbReference type="Proteomes" id="UP000035352"/>
    </source>
</evidence>
<accession>A0A0G3BZL7</accession>
<gene>
    <name evidence="9" type="ORF">AAW51_5294</name>
</gene>
<dbReference type="PANTHER" id="PTHR31451">
    <property type="match status" value="1"/>
</dbReference>
<evidence type="ECO:0000259" key="8">
    <source>
        <dbReference type="Pfam" id="PF26410"/>
    </source>
</evidence>
<evidence type="ECO:0000256" key="1">
    <source>
        <dbReference type="ARBA" id="ARBA00001678"/>
    </source>
</evidence>
<keyword evidence="10" id="KW-1185">Reference proteome</keyword>
<feature type="domain" description="Glycoside hydrolase family 5" evidence="8">
    <location>
        <begin position="137"/>
        <end position="216"/>
    </location>
</feature>
<dbReference type="InterPro" id="IPR017853">
    <property type="entry name" value="GH"/>
</dbReference>
<dbReference type="GO" id="GO:0005576">
    <property type="term" value="C:extracellular region"/>
    <property type="evidence" value="ECO:0007669"/>
    <property type="project" value="UniProtKB-SubCell"/>
</dbReference>
<dbReference type="InterPro" id="IPR045053">
    <property type="entry name" value="MAN-like"/>
</dbReference>
<comment type="subcellular location">
    <subcellularLocation>
        <location evidence="2">Secreted</location>
    </subcellularLocation>
</comment>
<keyword evidence="7" id="KW-0326">Glycosidase</keyword>
<evidence type="ECO:0000313" key="9">
    <source>
        <dbReference type="EMBL" id="AKJ31985.1"/>
    </source>
</evidence>
<evidence type="ECO:0000256" key="6">
    <source>
        <dbReference type="ARBA" id="ARBA00022801"/>
    </source>
</evidence>
<sequence>MSPAAARPGFVYRQGKTLMLDGRPYLFVGVNAFGLTGCRTGAPDSQAIMDAYFSSLRPQSTTRTWAFRSLGEEGVERVVRTAEKYGQKVIFALTDGAGFCGDTDGRSGGEGTLKTDEWYRSGYRGAYFDWIRTVVPKYKDSPAIAMWEIANEPKGLTAAVTDGVMKTFFDETAALIKSLDPNHLVSSGSQAQYVYGTSDFSYVHSGPNIDVASVHEYDYAYQDSRTIVSPHFTAVIGKMQALDKPLYIGETGIGLSQCMSAQARADALKQKYDAYLARGAAGVQYWGWSPTPDNGCSPYSGGADGPGSPVMTMTKAYVIPGQTTPPPGPVDPTQTTYDDSRFSYSGTWAVGTGAGKYQDADRYTMEAGAFYTLSFNGTGVQLYSSVAPHHGIVAVSIDGGAERLVDLYSATRAEQRLVYTSPTLPAGTHTVRVRATGTRNPSATGTVATADKAVVVSGGSTTPTEPVVKTTEHDDSEFAYEGSWSTGTGAGKYRNADRYADTAGAAYSYAFTGTSVEIYSSVAPHHGIVGVSIDGGPERSVDLYKAARAEQALVYVSPTLTQGAHRVRVRVTGRKNAASSGTVGTADKVVVRSRG</sequence>
<dbReference type="STRING" id="413882.AAW51_5294"/>
<dbReference type="GO" id="GO:0000272">
    <property type="term" value="P:polysaccharide catabolic process"/>
    <property type="evidence" value="ECO:0007669"/>
    <property type="project" value="InterPro"/>
</dbReference>